<dbReference type="OrthoDB" id="2748312at2759"/>
<feature type="region of interest" description="Disordered" evidence="1">
    <location>
        <begin position="309"/>
        <end position="340"/>
    </location>
</feature>
<dbReference type="RefSeq" id="XP_033691585.1">
    <property type="nucleotide sequence ID" value="XM_033835084.1"/>
</dbReference>
<keyword evidence="6" id="KW-1185">Reference proteome</keyword>
<feature type="domain" description="Deoxyribonuclease NucA/NucB" evidence="4">
    <location>
        <begin position="215"/>
        <end position="273"/>
    </location>
</feature>
<feature type="chain" id="PRO_5025543746" description="Deoxyribonuclease NucA/NucB domain-containing protein" evidence="3">
    <location>
        <begin position="16"/>
        <end position="490"/>
    </location>
</feature>
<evidence type="ECO:0000256" key="3">
    <source>
        <dbReference type="SAM" id="SignalP"/>
    </source>
</evidence>
<dbReference type="GeneID" id="54588414"/>
<organism evidence="5 6">
    <name type="scientific">Trematosphaeria pertusa</name>
    <dbReference type="NCBI Taxonomy" id="390896"/>
    <lineage>
        <taxon>Eukaryota</taxon>
        <taxon>Fungi</taxon>
        <taxon>Dikarya</taxon>
        <taxon>Ascomycota</taxon>
        <taxon>Pezizomycotina</taxon>
        <taxon>Dothideomycetes</taxon>
        <taxon>Pleosporomycetidae</taxon>
        <taxon>Pleosporales</taxon>
        <taxon>Massarineae</taxon>
        <taxon>Trematosphaeriaceae</taxon>
        <taxon>Trematosphaeria</taxon>
    </lineage>
</organism>
<proteinExistence type="predicted"/>
<feature type="region of interest" description="Disordered" evidence="1">
    <location>
        <begin position="437"/>
        <end position="464"/>
    </location>
</feature>
<evidence type="ECO:0000313" key="6">
    <source>
        <dbReference type="Proteomes" id="UP000800094"/>
    </source>
</evidence>
<gene>
    <name evidence="5" type="ORF">BU26DRAFT_599248</name>
</gene>
<dbReference type="Pfam" id="PF14040">
    <property type="entry name" value="DNase_NucA_NucB"/>
    <property type="match status" value="1"/>
</dbReference>
<dbReference type="EMBL" id="ML987189">
    <property type="protein sequence ID" value="KAF2256581.1"/>
    <property type="molecule type" value="Genomic_DNA"/>
</dbReference>
<feature type="compositionally biased region" description="Low complexity" evidence="1">
    <location>
        <begin position="438"/>
        <end position="453"/>
    </location>
</feature>
<dbReference type="InterPro" id="IPR029476">
    <property type="entry name" value="DNase_NucA_NucB"/>
</dbReference>
<name>A0A6A6J2F7_9PLEO</name>
<evidence type="ECO:0000259" key="4">
    <source>
        <dbReference type="Pfam" id="PF14040"/>
    </source>
</evidence>
<sequence>MFTYLILAIAQLSIAQDGLRDLLPFQGTTATFFSNTSSLDLASPLQLFRRQLQCEDPGYVPCADGLHCCLPTDDCYPELDMCCIKGGVTCGYHECYEEGATCCPDTGACLSTNNETCCNTASRSGCCRSGTSCCSEANACCLEGETCCAESCCSSGTECKNGQCVSPVPVLELPYTPLVLDETVKNMCLWIRDQNQANPNEIELTYSIVRNDGGKCKGCCKNVAVPQGREYEGEKTTCDEAPFAKTYEALNSGAHLACVDWYENSFQGWWFGQWSRYTRATVPGFKDGSKFIVRITGLECSTVKESDLQGCGSSGTPNPTPRLLIKRDDRSTPTSGSETRVIPSSVANSTNNLVIVPFGDLEAGTYSMQAKLSGSVANASLWDNMGDEVDGSTRATADDITSGNSFEFTVLDSAIGAALLIETQQKEVNVTWNFRPASSTTSSVTTGQTSTNSQLPPSTAPNRPSSAVALVLMPGSALLVPLAGLLLLLV</sequence>
<reference evidence="5" key="1">
    <citation type="journal article" date="2020" name="Stud. Mycol.">
        <title>101 Dothideomycetes genomes: a test case for predicting lifestyles and emergence of pathogens.</title>
        <authorList>
            <person name="Haridas S."/>
            <person name="Albert R."/>
            <person name="Binder M."/>
            <person name="Bloem J."/>
            <person name="Labutti K."/>
            <person name="Salamov A."/>
            <person name="Andreopoulos B."/>
            <person name="Baker S."/>
            <person name="Barry K."/>
            <person name="Bills G."/>
            <person name="Bluhm B."/>
            <person name="Cannon C."/>
            <person name="Castanera R."/>
            <person name="Culley D."/>
            <person name="Daum C."/>
            <person name="Ezra D."/>
            <person name="Gonzalez J."/>
            <person name="Henrissat B."/>
            <person name="Kuo A."/>
            <person name="Liang C."/>
            <person name="Lipzen A."/>
            <person name="Lutzoni F."/>
            <person name="Magnuson J."/>
            <person name="Mondo S."/>
            <person name="Nolan M."/>
            <person name="Ohm R."/>
            <person name="Pangilinan J."/>
            <person name="Park H.-J."/>
            <person name="Ramirez L."/>
            <person name="Alfaro M."/>
            <person name="Sun H."/>
            <person name="Tritt A."/>
            <person name="Yoshinaga Y."/>
            <person name="Zwiers L.-H."/>
            <person name="Turgeon B."/>
            <person name="Goodwin S."/>
            <person name="Spatafora J."/>
            <person name="Crous P."/>
            <person name="Grigoriev I."/>
        </authorList>
    </citation>
    <scope>NUCLEOTIDE SEQUENCE</scope>
    <source>
        <strain evidence="5">CBS 122368</strain>
    </source>
</reference>
<keyword evidence="2" id="KW-1133">Transmembrane helix</keyword>
<keyword evidence="3" id="KW-0732">Signal</keyword>
<keyword evidence="2" id="KW-0472">Membrane</keyword>
<keyword evidence="2" id="KW-0812">Transmembrane</keyword>
<protein>
    <recommendedName>
        <fullName evidence="4">Deoxyribonuclease NucA/NucB domain-containing protein</fullName>
    </recommendedName>
</protein>
<accession>A0A6A6J2F7</accession>
<dbReference type="AlphaFoldDB" id="A0A6A6J2F7"/>
<evidence type="ECO:0000313" key="5">
    <source>
        <dbReference type="EMBL" id="KAF2256581.1"/>
    </source>
</evidence>
<feature type="transmembrane region" description="Helical" evidence="2">
    <location>
        <begin position="467"/>
        <end position="489"/>
    </location>
</feature>
<feature type="signal peptide" evidence="3">
    <location>
        <begin position="1"/>
        <end position="15"/>
    </location>
</feature>
<feature type="compositionally biased region" description="Polar residues" evidence="1">
    <location>
        <begin position="454"/>
        <end position="464"/>
    </location>
</feature>
<dbReference type="Proteomes" id="UP000800094">
    <property type="component" value="Unassembled WGS sequence"/>
</dbReference>
<evidence type="ECO:0000256" key="1">
    <source>
        <dbReference type="SAM" id="MobiDB-lite"/>
    </source>
</evidence>
<evidence type="ECO:0000256" key="2">
    <source>
        <dbReference type="SAM" id="Phobius"/>
    </source>
</evidence>